<protein>
    <submittedName>
        <fullName evidence="2">MFS transporter</fullName>
    </submittedName>
</protein>
<sequence length="68" mass="7596">MLAYRWWIVLFSFFTLAISRGMQVTFTVFYPVLAETFRWSRASTAGVFSLGSIVDGIASPLTGALVDR</sequence>
<comment type="caution">
    <text evidence="2">The sequence shown here is derived from an EMBL/GenBank/DDBJ whole genome shotgun (WGS) entry which is preliminary data.</text>
</comment>
<keyword evidence="1" id="KW-1133">Transmembrane helix</keyword>
<dbReference type="InterPro" id="IPR036259">
    <property type="entry name" value="MFS_trans_sf"/>
</dbReference>
<dbReference type="Proteomes" id="UP000741360">
    <property type="component" value="Unassembled WGS sequence"/>
</dbReference>
<feature type="non-terminal residue" evidence="2">
    <location>
        <position position="68"/>
    </location>
</feature>
<gene>
    <name evidence="2" type="ORF">HYY65_10110</name>
</gene>
<keyword evidence="1" id="KW-0812">Transmembrane</keyword>
<organism evidence="2 3">
    <name type="scientific">Tectimicrobiota bacterium</name>
    <dbReference type="NCBI Taxonomy" id="2528274"/>
    <lineage>
        <taxon>Bacteria</taxon>
        <taxon>Pseudomonadati</taxon>
        <taxon>Nitrospinota/Tectimicrobiota group</taxon>
        <taxon>Candidatus Tectimicrobiota</taxon>
    </lineage>
</organism>
<keyword evidence="1" id="KW-0472">Membrane</keyword>
<evidence type="ECO:0000256" key="1">
    <source>
        <dbReference type="SAM" id="Phobius"/>
    </source>
</evidence>
<accession>A0A932GQT4</accession>
<dbReference type="SUPFAM" id="SSF103473">
    <property type="entry name" value="MFS general substrate transporter"/>
    <property type="match status" value="1"/>
</dbReference>
<evidence type="ECO:0000313" key="3">
    <source>
        <dbReference type="Proteomes" id="UP000741360"/>
    </source>
</evidence>
<dbReference type="AlphaFoldDB" id="A0A932GQT4"/>
<dbReference type="EMBL" id="JACPSX010000192">
    <property type="protein sequence ID" value="MBI3015393.1"/>
    <property type="molecule type" value="Genomic_DNA"/>
</dbReference>
<feature type="transmembrane region" description="Helical" evidence="1">
    <location>
        <begin position="45"/>
        <end position="66"/>
    </location>
</feature>
<proteinExistence type="predicted"/>
<dbReference type="Gene3D" id="1.20.1250.20">
    <property type="entry name" value="MFS general substrate transporter like domains"/>
    <property type="match status" value="1"/>
</dbReference>
<name>A0A932GQT4_UNCTE</name>
<evidence type="ECO:0000313" key="2">
    <source>
        <dbReference type="EMBL" id="MBI3015393.1"/>
    </source>
</evidence>
<reference evidence="2" key="1">
    <citation type="submission" date="2020-07" db="EMBL/GenBank/DDBJ databases">
        <title>Huge and variable diversity of episymbiotic CPR bacteria and DPANN archaea in groundwater ecosystems.</title>
        <authorList>
            <person name="He C.Y."/>
            <person name="Keren R."/>
            <person name="Whittaker M."/>
            <person name="Farag I.F."/>
            <person name="Doudna J."/>
            <person name="Cate J.H.D."/>
            <person name="Banfield J.F."/>
        </authorList>
    </citation>
    <scope>NUCLEOTIDE SEQUENCE</scope>
    <source>
        <strain evidence="2">NC_groundwater_717_Ag_S-0.2um_59_8</strain>
    </source>
</reference>